<sequence length="435" mass="47969">MASPSPGSAAPQPLHIEARLLPSVTFRNSNANQLSVLICKWLHKNFQTLLVEDSITSFGDSEVLSKSVDQLFVSEIVHSTVQVVRLKDVQLHVHVYQLHENKASEAARARGVPSGACRILDLPAQSLEGLWDSLMFEPGLKSKLLGFVSSLSFFADKKVNFMNIGFNRIILLHGPPGTGKTSFARALAQKLSIRLSNRYSECQLMEINSHNLFSKYFSESATLVGQLFDKIDALLVDSDLFLVILIDEVETLIPSRQTALNANDPTDGLRVVNAILTGLDKLRSKANVIVLTTSNLIHSLDPAFLDRADIKQFVDTPSTAAAYSILRNGLQELVRVGIITEKEILPCSTEASLNLFRLPDASSTRLWNCASKCVGFSGRELGKMLILMHALHLQQTQYSFREALNALEKTVEEKVQEKRQPKVNGGDSKQMEGSG</sequence>
<evidence type="ECO:0000256" key="6">
    <source>
        <dbReference type="SAM" id="MobiDB-lite"/>
    </source>
</evidence>
<dbReference type="InterPro" id="IPR003593">
    <property type="entry name" value="AAA+_ATPase"/>
</dbReference>
<dbReference type="PANTHER" id="PTHR45991">
    <property type="entry name" value="PACHYTENE CHECKPOINT PROTEIN 2"/>
    <property type="match status" value="1"/>
</dbReference>
<dbReference type="Pfam" id="PF23563">
    <property type="entry name" value="TRIP13_N"/>
    <property type="match status" value="1"/>
</dbReference>
<dbReference type="InterPro" id="IPR003960">
    <property type="entry name" value="ATPase_AAA_CS"/>
</dbReference>
<dbReference type="InterPro" id="IPR058249">
    <property type="entry name" value="Pch2_C"/>
</dbReference>
<accession>A0A5J5F0Y1</accession>
<feature type="domain" description="AAA+ ATPase" evidence="7">
    <location>
        <begin position="166"/>
        <end position="318"/>
    </location>
</feature>
<feature type="region of interest" description="Disordered" evidence="6">
    <location>
        <begin position="412"/>
        <end position="435"/>
    </location>
</feature>
<dbReference type="AlphaFoldDB" id="A0A5J5F0Y1"/>
<dbReference type="InParanoid" id="A0A5J5F0Y1"/>
<protein>
    <submittedName>
        <fullName evidence="8">P-loop containing nucleoside triphosphate hydrolase protein</fullName>
    </submittedName>
</protein>
<dbReference type="GO" id="GO:0005634">
    <property type="term" value="C:nucleus"/>
    <property type="evidence" value="ECO:0007669"/>
    <property type="project" value="TreeGrafter"/>
</dbReference>
<keyword evidence="3 5" id="KW-0067">ATP-binding</keyword>
<evidence type="ECO:0000256" key="2">
    <source>
        <dbReference type="ARBA" id="ARBA00022741"/>
    </source>
</evidence>
<organism evidence="8 9">
    <name type="scientific">Sphaerosporella brunnea</name>
    <dbReference type="NCBI Taxonomy" id="1250544"/>
    <lineage>
        <taxon>Eukaryota</taxon>
        <taxon>Fungi</taxon>
        <taxon>Dikarya</taxon>
        <taxon>Ascomycota</taxon>
        <taxon>Pezizomycotina</taxon>
        <taxon>Pezizomycetes</taxon>
        <taxon>Pezizales</taxon>
        <taxon>Pyronemataceae</taxon>
        <taxon>Sphaerosporella</taxon>
    </lineage>
</organism>
<name>A0A5J5F0Y1_9PEZI</name>
<evidence type="ECO:0000256" key="5">
    <source>
        <dbReference type="RuleBase" id="RU003651"/>
    </source>
</evidence>
<dbReference type="SMART" id="SM00382">
    <property type="entry name" value="AAA"/>
    <property type="match status" value="1"/>
</dbReference>
<dbReference type="GO" id="GO:0051598">
    <property type="term" value="P:meiotic recombination checkpoint signaling"/>
    <property type="evidence" value="ECO:0007669"/>
    <property type="project" value="TreeGrafter"/>
</dbReference>
<dbReference type="InterPro" id="IPR027417">
    <property type="entry name" value="P-loop_NTPase"/>
</dbReference>
<dbReference type="SUPFAM" id="SSF52540">
    <property type="entry name" value="P-loop containing nucleoside triphosphate hydrolases"/>
    <property type="match status" value="1"/>
</dbReference>
<keyword evidence="9" id="KW-1185">Reference proteome</keyword>
<reference evidence="8 9" key="1">
    <citation type="submission" date="2019-09" db="EMBL/GenBank/DDBJ databases">
        <title>Draft genome of the ectomycorrhizal ascomycete Sphaerosporella brunnea.</title>
        <authorList>
            <consortium name="DOE Joint Genome Institute"/>
            <person name="Benucci G.M."/>
            <person name="Marozzi G."/>
            <person name="Antonielli L."/>
            <person name="Sanchez S."/>
            <person name="Marco P."/>
            <person name="Wang X."/>
            <person name="Falini L.B."/>
            <person name="Barry K."/>
            <person name="Haridas S."/>
            <person name="Lipzen A."/>
            <person name="Labutti K."/>
            <person name="Grigoriev I.V."/>
            <person name="Murat C."/>
            <person name="Martin F."/>
            <person name="Albertini E."/>
            <person name="Donnini D."/>
            <person name="Bonito G."/>
        </authorList>
    </citation>
    <scope>NUCLEOTIDE SEQUENCE [LARGE SCALE GENOMIC DNA]</scope>
    <source>
        <strain evidence="8 9">Sb_GMNB300</strain>
    </source>
</reference>
<evidence type="ECO:0000256" key="4">
    <source>
        <dbReference type="ARBA" id="ARBA00023254"/>
    </source>
</evidence>
<dbReference type="PANTHER" id="PTHR45991:SF1">
    <property type="entry name" value="PACHYTENE CHECKPOINT PROTEIN 2 HOMOLOG"/>
    <property type="match status" value="1"/>
</dbReference>
<gene>
    <name evidence="8" type="ORF">FN846DRAFT_918205</name>
</gene>
<evidence type="ECO:0000256" key="3">
    <source>
        <dbReference type="ARBA" id="ARBA00022840"/>
    </source>
</evidence>
<keyword evidence="2 5" id="KW-0547">Nucleotide-binding</keyword>
<dbReference type="GO" id="GO:0016887">
    <property type="term" value="F:ATP hydrolysis activity"/>
    <property type="evidence" value="ECO:0007669"/>
    <property type="project" value="InterPro"/>
</dbReference>
<evidence type="ECO:0000313" key="9">
    <source>
        <dbReference type="Proteomes" id="UP000326924"/>
    </source>
</evidence>
<dbReference type="GO" id="GO:0007131">
    <property type="term" value="P:reciprocal meiotic recombination"/>
    <property type="evidence" value="ECO:0007669"/>
    <property type="project" value="TreeGrafter"/>
</dbReference>
<dbReference type="Pfam" id="PF00004">
    <property type="entry name" value="AAA"/>
    <property type="match status" value="1"/>
</dbReference>
<dbReference type="Gene3D" id="3.40.50.300">
    <property type="entry name" value="P-loop containing nucleotide triphosphate hydrolases"/>
    <property type="match status" value="1"/>
</dbReference>
<proteinExistence type="inferred from homology"/>
<dbReference type="Proteomes" id="UP000326924">
    <property type="component" value="Unassembled WGS sequence"/>
</dbReference>
<evidence type="ECO:0000313" key="8">
    <source>
        <dbReference type="EMBL" id="KAA8909321.1"/>
    </source>
</evidence>
<keyword evidence="8" id="KW-0378">Hydrolase</keyword>
<dbReference type="InterPro" id="IPR044539">
    <property type="entry name" value="Pch2-like"/>
</dbReference>
<dbReference type="OrthoDB" id="5925at2759"/>
<comment type="caution">
    <text evidence="8">The sequence shown here is derived from an EMBL/GenBank/DDBJ whole genome shotgun (WGS) entry which is preliminary data.</text>
</comment>
<evidence type="ECO:0000256" key="1">
    <source>
        <dbReference type="ARBA" id="ARBA00007271"/>
    </source>
</evidence>
<keyword evidence="4" id="KW-0469">Meiosis</keyword>
<evidence type="ECO:0000259" key="7">
    <source>
        <dbReference type="SMART" id="SM00382"/>
    </source>
</evidence>
<dbReference type="GO" id="GO:0005694">
    <property type="term" value="C:chromosome"/>
    <property type="evidence" value="ECO:0007669"/>
    <property type="project" value="TreeGrafter"/>
</dbReference>
<dbReference type="InterPro" id="IPR003959">
    <property type="entry name" value="ATPase_AAA_core"/>
</dbReference>
<dbReference type="PROSITE" id="PS00674">
    <property type="entry name" value="AAA"/>
    <property type="match status" value="1"/>
</dbReference>
<comment type="similarity">
    <text evidence="1">Belongs to the AAA ATPase family. PCH2 subfamily.</text>
</comment>
<dbReference type="EMBL" id="VXIS01000059">
    <property type="protein sequence ID" value="KAA8909321.1"/>
    <property type="molecule type" value="Genomic_DNA"/>
</dbReference>
<dbReference type="GO" id="GO:0005524">
    <property type="term" value="F:ATP binding"/>
    <property type="evidence" value="ECO:0007669"/>
    <property type="project" value="UniProtKB-KW"/>
</dbReference>
<dbReference type="Pfam" id="PF23242">
    <property type="entry name" value="AAA_lid_TRIP13_C"/>
    <property type="match status" value="1"/>
</dbReference>